<reference evidence="2 3" key="1">
    <citation type="journal article" date="2016" name="Mol. Biol. Evol.">
        <title>Comparative Genomics of Early-Diverging Mushroom-Forming Fungi Provides Insights into the Origins of Lignocellulose Decay Capabilities.</title>
        <authorList>
            <person name="Nagy L.G."/>
            <person name="Riley R."/>
            <person name="Tritt A."/>
            <person name="Adam C."/>
            <person name="Daum C."/>
            <person name="Floudas D."/>
            <person name="Sun H."/>
            <person name="Yadav J.S."/>
            <person name="Pangilinan J."/>
            <person name="Larsson K.H."/>
            <person name="Matsuura K."/>
            <person name="Barry K."/>
            <person name="Labutti K."/>
            <person name="Kuo R."/>
            <person name="Ohm R.A."/>
            <person name="Bhattacharya S.S."/>
            <person name="Shirouzu T."/>
            <person name="Yoshinaga Y."/>
            <person name="Martin F.M."/>
            <person name="Grigoriev I.V."/>
            <person name="Hibbett D.S."/>
        </authorList>
    </citation>
    <scope>NUCLEOTIDE SEQUENCE [LARGE SCALE GENOMIC DNA]</scope>
    <source>
        <strain evidence="2 3">CBS 109695</strain>
    </source>
</reference>
<evidence type="ECO:0000256" key="1">
    <source>
        <dbReference type="SAM" id="MobiDB-lite"/>
    </source>
</evidence>
<evidence type="ECO:0000313" key="3">
    <source>
        <dbReference type="Proteomes" id="UP000076532"/>
    </source>
</evidence>
<proteinExistence type="predicted"/>
<protein>
    <submittedName>
        <fullName evidence="2">Uncharacterized protein</fullName>
    </submittedName>
</protein>
<dbReference type="AlphaFoldDB" id="A0A166NQ36"/>
<dbReference type="Proteomes" id="UP000076532">
    <property type="component" value="Unassembled WGS sequence"/>
</dbReference>
<name>A0A166NQ36_9AGAM</name>
<dbReference type="EMBL" id="KV417521">
    <property type="protein sequence ID" value="KZP25263.1"/>
    <property type="molecule type" value="Genomic_DNA"/>
</dbReference>
<accession>A0A166NQ36</accession>
<evidence type="ECO:0000313" key="2">
    <source>
        <dbReference type="EMBL" id="KZP25263.1"/>
    </source>
</evidence>
<organism evidence="2 3">
    <name type="scientific">Athelia psychrophila</name>
    <dbReference type="NCBI Taxonomy" id="1759441"/>
    <lineage>
        <taxon>Eukaryota</taxon>
        <taxon>Fungi</taxon>
        <taxon>Dikarya</taxon>
        <taxon>Basidiomycota</taxon>
        <taxon>Agaricomycotina</taxon>
        <taxon>Agaricomycetes</taxon>
        <taxon>Agaricomycetidae</taxon>
        <taxon>Atheliales</taxon>
        <taxon>Atheliaceae</taxon>
        <taxon>Athelia</taxon>
    </lineage>
</organism>
<keyword evidence="3" id="KW-1185">Reference proteome</keyword>
<sequence>MSSKSSFTAAPAGIAPFGINGALELDAGSKHNGEHASQPQATCGARQGKGHSQAPEG</sequence>
<feature type="region of interest" description="Disordered" evidence="1">
    <location>
        <begin position="24"/>
        <end position="57"/>
    </location>
</feature>
<gene>
    <name evidence="2" type="ORF">FIBSPDRAFT_950296</name>
</gene>
<feature type="non-terminal residue" evidence="2">
    <location>
        <position position="57"/>
    </location>
</feature>